<proteinExistence type="evidence at transcript level"/>
<keyword evidence="2" id="KW-0472">Membrane</keyword>
<evidence type="ECO:0000313" key="3">
    <source>
        <dbReference type="EMBL" id="CAB3227398.1"/>
    </source>
</evidence>
<name>A0A6F9D8R0_9ASCI</name>
<evidence type="ECO:0000256" key="2">
    <source>
        <dbReference type="SAM" id="Phobius"/>
    </source>
</evidence>
<feature type="compositionally biased region" description="Basic residues" evidence="1">
    <location>
        <begin position="1"/>
        <end position="10"/>
    </location>
</feature>
<dbReference type="EMBL" id="LR783534">
    <property type="protein sequence ID" value="CAB3227398.1"/>
    <property type="molecule type" value="mRNA"/>
</dbReference>
<evidence type="ECO:0000256" key="1">
    <source>
        <dbReference type="SAM" id="MobiDB-lite"/>
    </source>
</evidence>
<keyword evidence="2" id="KW-1133">Transmembrane helix</keyword>
<feature type="transmembrane region" description="Helical" evidence="2">
    <location>
        <begin position="135"/>
        <end position="160"/>
    </location>
</feature>
<reference evidence="3" key="1">
    <citation type="submission" date="2020-04" db="EMBL/GenBank/DDBJ databases">
        <authorList>
            <person name="Neveu A P."/>
        </authorList>
    </citation>
    <scope>NUCLEOTIDE SEQUENCE</scope>
    <source>
        <tissue evidence="3">Whole embryo</tissue>
    </source>
</reference>
<keyword evidence="2" id="KW-0812">Transmembrane</keyword>
<protein>
    <submittedName>
        <fullName evidence="3">Voltage-dependent N-type calcium channel subunit alpha-1B-like</fullName>
    </submittedName>
</protein>
<gene>
    <name evidence="3" type="primary">Cacna1b-003</name>
</gene>
<sequence length="313" mass="35860">MPVSHRKHLIRNQPDPCPRTIPKPGGKGRKLLQITENGFTRTCCACNPGERFNKLCSKDDFQSTECISCENGENQGMYVHANHSCIPPPTTLNSTLISPETVHNSSARIIGSSQSPFVTNPVPTNPTTINPRFDIGTILGVSSAVSFIIVCGCLFGYFIIRWCRHRKRKAKKQVTPLKKKSLNSHDDEVDGLVNKHVDNEQVLCVDNFIENDILRTDLQIDRNFVRRLARYNNVVNPTVLDDLASKYEDDTHKFFHEVFRKLRDVYNGDDLLEDLFAFLQKPDGHLRLAQELDLLLRNRFDDYTPRWPNMHRM</sequence>
<organism evidence="3">
    <name type="scientific">Phallusia mammillata</name>
    <dbReference type="NCBI Taxonomy" id="59560"/>
    <lineage>
        <taxon>Eukaryota</taxon>
        <taxon>Metazoa</taxon>
        <taxon>Chordata</taxon>
        <taxon>Tunicata</taxon>
        <taxon>Ascidiacea</taxon>
        <taxon>Phlebobranchia</taxon>
        <taxon>Ascidiidae</taxon>
        <taxon>Phallusia</taxon>
    </lineage>
</organism>
<feature type="region of interest" description="Disordered" evidence="1">
    <location>
        <begin position="1"/>
        <end position="27"/>
    </location>
</feature>
<accession>A0A6F9D8R0</accession>
<dbReference type="AlphaFoldDB" id="A0A6F9D8R0"/>